<feature type="active site" description="Proton donor/acceptor" evidence="3">
    <location>
        <position position="135"/>
    </location>
</feature>
<dbReference type="Pfam" id="PF01261">
    <property type="entry name" value="AP_endonuc_2"/>
    <property type="match status" value="1"/>
</dbReference>
<name>A0AAJ1UCJ4_9RHOB</name>
<protein>
    <submittedName>
        <fullName evidence="5">TIM barrel protein</fullName>
    </submittedName>
</protein>
<feature type="active site" description="Proton donor/acceptor" evidence="3">
    <location>
        <position position="232"/>
    </location>
</feature>
<dbReference type="Proteomes" id="UP001227162">
    <property type="component" value="Unassembled WGS sequence"/>
</dbReference>
<dbReference type="Gene3D" id="3.20.20.150">
    <property type="entry name" value="Divalent-metal-dependent TIM barrel enzymes"/>
    <property type="match status" value="1"/>
</dbReference>
<dbReference type="PANTHER" id="PTHR43489">
    <property type="entry name" value="ISOMERASE"/>
    <property type="match status" value="1"/>
</dbReference>
<gene>
    <name evidence="5" type="ORF">NOI20_06040</name>
</gene>
<dbReference type="SUPFAM" id="SSF51658">
    <property type="entry name" value="Xylose isomerase-like"/>
    <property type="match status" value="1"/>
</dbReference>
<evidence type="ECO:0000313" key="6">
    <source>
        <dbReference type="Proteomes" id="UP001227162"/>
    </source>
</evidence>
<dbReference type="InterPro" id="IPR050417">
    <property type="entry name" value="Sugar_Epim/Isomerase"/>
</dbReference>
<comment type="similarity">
    <text evidence="2">Belongs to the hyi family.</text>
</comment>
<evidence type="ECO:0000259" key="4">
    <source>
        <dbReference type="Pfam" id="PF01261"/>
    </source>
</evidence>
<evidence type="ECO:0000313" key="5">
    <source>
        <dbReference type="EMBL" id="MDQ2093662.1"/>
    </source>
</evidence>
<reference evidence="5" key="2">
    <citation type="submission" date="2023-04" db="EMBL/GenBank/DDBJ databases">
        <title>'Rhodoalgimonas zhirmunskyi' gen. nov., isolated from a red alga.</title>
        <authorList>
            <person name="Nedashkovskaya O.I."/>
            <person name="Otstavnykh N.Y."/>
            <person name="Bystritskaya E.P."/>
            <person name="Balabanova L.A."/>
            <person name="Isaeva M.P."/>
        </authorList>
    </citation>
    <scope>NUCLEOTIDE SEQUENCE</scope>
    <source>
        <strain evidence="5">10Alg 79</strain>
    </source>
</reference>
<dbReference type="PIRSF" id="PIRSF006241">
    <property type="entry name" value="HyI"/>
    <property type="match status" value="1"/>
</dbReference>
<evidence type="ECO:0000256" key="1">
    <source>
        <dbReference type="ARBA" id="ARBA00023235"/>
    </source>
</evidence>
<dbReference type="RefSeq" id="WP_317625245.1">
    <property type="nucleotide sequence ID" value="NZ_JANFFA010000001.1"/>
</dbReference>
<comment type="caution">
    <text evidence="5">The sequence shown here is derived from an EMBL/GenBank/DDBJ whole genome shotgun (WGS) entry which is preliminary data.</text>
</comment>
<evidence type="ECO:0000256" key="2">
    <source>
        <dbReference type="PIRNR" id="PIRNR006241"/>
    </source>
</evidence>
<sequence length="265" mass="28340">MRYSANLGFLWADLALPKAVRAAAKAGFDAVEIHAPDVPAAELRTVLERTGLPLLSLNTTRGPEGAFGLAALPGRNMAAREAIDAAVDYAAEVGAQNVHVLAGLAHGTAGHRHFIDNLSYASARAAPHGIGILIEPINAHDVPGYFLTHTEQALEIIDEVGAKNLKMLFDCYHVQRTEGDLCTRLAACLPKIGHIQFAGVPDRGRPDRGELNYAYVFACLRELGWSQPLGAEYRPEGKVEDGLEWMTALAPEDVATEDVAQGGAD</sequence>
<dbReference type="GO" id="GO:0008903">
    <property type="term" value="F:hydroxypyruvate isomerase activity"/>
    <property type="evidence" value="ECO:0007669"/>
    <property type="project" value="TreeGrafter"/>
</dbReference>
<evidence type="ECO:0000256" key="3">
    <source>
        <dbReference type="PIRSR" id="PIRSR006241-50"/>
    </source>
</evidence>
<accession>A0AAJ1UCJ4</accession>
<dbReference type="InterPro" id="IPR013022">
    <property type="entry name" value="Xyl_isomerase-like_TIM-brl"/>
</dbReference>
<keyword evidence="1 2" id="KW-0413">Isomerase</keyword>
<dbReference type="EMBL" id="JANFFA010000001">
    <property type="protein sequence ID" value="MDQ2093662.1"/>
    <property type="molecule type" value="Genomic_DNA"/>
</dbReference>
<dbReference type="PANTHER" id="PTHR43489:SF6">
    <property type="entry name" value="HYDROXYPYRUVATE ISOMERASE-RELATED"/>
    <property type="match status" value="1"/>
</dbReference>
<dbReference type="InterPro" id="IPR036237">
    <property type="entry name" value="Xyl_isomerase-like_sf"/>
</dbReference>
<dbReference type="InterPro" id="IPR026040">
    <property type="entry name" value="HyI-like"/>
</dbReference>
<organism evidence="5 6">
    <name type="scientific">Rhodalgimonas zhirmunskyi</name>
    <dbReference type="NCBI Taxonomy" id="2964767"/>
    <lineage>
        <taxon>Bacteria</taxon>
        <taxon>Pseudomonadati</taxon>
        <taxon>Pseudomonadota</taxon>
        <taxon>Alphaproteobacteria</taxon>
        <taxon>Rhodobacterales</taxon>
        <taxon>Roseobacteraceae</taxon>
        <taxon>Rhodalgimonas</taxon>
    </lineage>
</organism>
<reference evidence="5" key="1">
    <citation type="submission" date="2022-07" db="EMBL/GenBank/DDBJ databases">
        <authorList>
            <person name="Otstavnykh N."/>
            <person name="Isaeva M."/>
            <person name="Bystritskaya E."/>
        </authorList>
    </citation>
    <scope>NUCLEOTIDE SEQUENCE</scope>
    <source>
        <strain evidence="5">10Alg 79</strain>
    </source>
</reference>
<proteinExistence type="inferred from homology"/>
<dbReference type="GO" id="GO:0046487">
    <property type="term" value="P:glyoxylate metabolic process"/>
    <property type="evidence" value="ECO:0007669"/>
    <property type="project" value="TreeGrafter"/>
</dbReference>
<dbReference type="AlphaFoldDB" id="A0AAJ1UCJ4"/>
<keyword evidence="6" id="KW-1185">Reference proteome</keyword>
<feature type="domain" description="Xylose isomerase-like TIM barrel" evidence="4">
    <location>
        <begin position="20"/>
        <end position="248"/>
    </location>
</feature>